<dbReference type="GO" id="GO:0005975">
    <property type="term" value="P:carbohydrate metabolic process"/>
    <property type="evidence" value="ECO:0007669"/>
    <property type="project" value="InterPro"/>
</dbReference>
<reference evidence="2" key="1">
    <citation type="submission" date="2020-11" db="EMBL/GenBank/DDBJ databases">
        <authorList>
            <person name="Tran Van P."/>
        </authorList>
    </citation>
    <scope>NUCLEOTIDE SEQUENCE</scope>
</reference>
<dbReference type="GO" id="GO:0004568">
    <property type="term" value="F:chitinase activity"/>
    <property type="evidence" value="ECO:0007669"/>
    <property type="project" value="TreeGrafter"/>
</dbReference>
<name>A0A7R9KXR4_9ACAR</name>
<dbReference type="SUPFAM" id="SSF51445">
    <property type="entry name" value="(Trans)glycosidases"/>
    <property type="match status" value="1"/>
</dbReference>
<dbReference type="GO" id="GO:0006032">
    <property type="term" value="P:chitin catabolic process"/>
    <property type="evidence" value="ECO:0007669"/>
    <property type="project" value="TreeGrafter"/>
</dbReference>
<dbReference type="InterPro" id="IPR029070">
    <property type="entry name" value="Chitinase_insertion_sf"/>
</dbReference>
<dbReference type="PANTHER" id="PTHR11177:SF317">
    <property type="entry name" value="CHITINASE 12-RELATED"/>
    <property type="match status" value="1"/>
</dbReference>
<dbReference type="SUPFAM" id="SSF54556">
    <property type="entry name" value="Chitinase insertion domain"/>
    <property type="match status" value="1"/>
</dbReference>
<gene>
    <name evidence="2" type="ORF">OSB1V03_LOCUS11555</name>
</gene>
<dbReference type="Proteomes" id="UP000759131">
    <property type="component" value="Unassembled WGS sequence"/>
</dbReference>
<dbReference type="PROSITE" id="PS51910">
    <property type="entry name" value="GH18_2"/>
    <property type="match status" value="1"/>
</dbReference>
<evidence type="ECO:0000313" key="2">
    <source>
        <dbReference type="EMBL" id="CAD7631146.1"/>
    </source>
</evidence>
<dbReference type="EMBL" id="OC863635">
    <property type="protein sequence ID" value="CAD7631146.1"/>
    <property type="molecule type" value="Genomic_DNA"/>
</dbReference>
<evidence type="ECO:0000313" key="3">
    <source>
        <dbReference type="Proteomes" id="UP000759131"/>
    </source>
</evidence>
<dbReference type="EMBL" id="CAJPIZ010009060">
    <property type="protein sequence ID" value="CAG2111576.1"/>
    <property type="molecule type" value="Genomic_DNA"/>
</dbReference>
<dbReference type="InterPro" id="IPR050314">
    <property type="entry name" value="Glycosyl_Hydrlase_18"/>
</dbReference>
<accession>A0A7R9KXR4</accession>
<keyword evidence="3" id="KW-1185">Reference proteome</keyword>
<organism evidence="2">
    <name type="scientific">Medioppia subpectinata</name>
    <dbReference type="NCBI Taxonomy" id="1979941"/>
    <lineage>
        <taxon>Eukaryota</taxon>
        <taxon>Metazoa</taxon>
        <taxon>Ecdysozoa</taxon>
        <taxon>Arthropoda</taxon>
        <taxon>Chelicerata</taxon>
        <taxon>Arachnida</taxon>
        <taxon>Acari</taxon>
        <taxon>Acariformes</taxon>
        <taxon>Sarcoptiformes</taxon>
        <taxon>Oribatida</taxon>
        <taxon>Brachypylina</taxon>
        <taxon>Oppioidea</taxon>
        <taxon>Oppiidae</taxon>
        <taxon>Medioppia</taxon>
    </lineage>
</organism>
<dbReference type="OrthoDB" id="6473966at2759"/>
<sequence>MAASLDYISVMTYDEAGTWEGKTGHHSKFSFCKSGSEYYVNKGIPKEKVLMGVPFYGHTFKLADKNKHYIGAPIAGEGRTPHGEGDNAFYSEMCDLIKNKGWAKEDPDQGHDPISYHELTWVGYDDPYAAYE</sequence>
<dbReference type="Gene3D" id="3.20.20.80">
    <property type="entry name" value="Glycosidases"/>
    <property type="match status" value="1"/>
</dbReference>
<dbReference type="PANTHER" id="PTHR11177">
    <property type="entry name" value="CHITINASE"/>
    <property type="match status" value="1"/>
</dbReference>
<dbReference type="GO" id="GO:0008061">
    <property type="term" value="F:chitin binding"/>
    <property type="evidence" value="ECO:0007669"/>
    <property type="project" value="TreeGrafter"/>
</dbReference>
<proteinExistence type="predicted"/>
<protein>
    <recommendedName>
        <fullName evidence="1">GH18 domain-containing protein</fullName>
    </recommendedName>
</protein>
<dbReference type="InterPro" id="IPR001223">
    <property type="entry name" value="Glyco_hydro18_cat"/>
</dbReference>
<dbReference type="Pfam" id="PF00704">
    <property type="entry name" value="Glyco_hydro_18"/>
    <property type="match status" value="1"/>
</dbReference>
<dbReference type="GO" id="GO:0005576">
    <property type="term" value="C:extracellular region"/>
    <property type="evidence" value="ECO:0007669"/>
    <property type="project" value="TreeGrafter"/>
</dbReference>
<dbReference type="AlphaFoldDB" id="A0A7R9KXR4"/>
<evidence type="ECO:0000259" key="1">
    <source>
        <dbReference type="PROSITE" id="PS51910"/>
    </source>
</evidence>
<feature type="domain" description="GH18" evidence="1">
    <location>
        <begin position="1"/>
        <end position="132"/>
    </location>
</feature>
<dbReference type="Gene3D" id="3.10.50.10">
    <property type="match status" value="1"/>
</dbReference>
<dbReference type="InterPro" id="IPR017853">
    <property type="entry name" value="GH"/>
</dbReference>